<dbReference type="EMBL" id="GGEC01058957">
    <property type="protein sequence ID" value="MBX39441.1"/>
    <property type="molecule type" value="Transcribed_RNA"/>
</dbReference>
<evidence type="ECO:0000313" key="1">
    <source>
        <dbReference type="EMBL" id="MBX39441.1"/>
    </source>
</evidence>
<organism evidence="1">
    <name type="scientific">Rhizophora mucronata</name>
    <name type="common">Asiatic mangrove</name>
    <dbReference type="NCBI Taxonomy" id="61149"/>
    <lineage>
        <taxon>Eukaryota</taxon>
        <taxon>Viridiplantae</taxon>
        <taxon>Streptophyta</taxon>
        <taxon>Embryophyta</taxon>
        <taxon>Tracheophyta</taxon>
        <taxon>Spermatophyta</taxon>
        <taxon>Magnoliopsida</taxon>
        <taxon>eudicotyledons</taxon>
        <taxon>Gunneridae</taxon>
        <taxon>Pentapetalae</taxon>
        <taxon>rosids</taxon>
        <taxon>fabids</taxon>
        <taxon>Malpighiales</taxon>
        <taxon>Rhizophoraceae</taxon>
        <taxon>Rhizophora</taxon>
    </lineage>
</organism>
<protein>
    <submittedName>
        <fullName evidence="1">Uncharacterized protein</fullName>
    </submittedName>
</protein>
<reference evidence="1" key="1">
    <citation type="submission" date="2018-02" db="EMBL/GenBank/DDBJ databases">
        <title>Rhizophora mucronata_Transcriptome.</title>
        <authorList>
            <person name="Meera S.P."/>
            <person name="Sreeshan A."/>
            <person name="Augustine A."/>
        </authorList>
    </citation>
    <scope>NUCLEOTIDE SEQUENCE</scope>
    <source>
        <tissue evidence="1">Leaf</tissue>
    </source>
</reference>
<name>A0A2P2NAD4_RHIMU</name>
<sequence>MVLFTEFCRRSL</sequence>
<accession>A0A2P2NAD4</accession>
<proteinExistence type="predicted"/>